<feature type="region of interest" description="Disordered" evidence="1">
    <location>
        <begin position="60"/>
        <end position="84"/>
    </location>
</feature>
<accession>A0AAD6EBL5</accession>
<protein>
    <submittedName>
        <fullName evidence="2">Uncharacterized protein</fullName>
    </submittedName>
</protein>
<feature type="compositionally biased region" description="Basic and acidic residues" evidence="1">
    <location>
        <begin position="182"/>
        <end position="200"/>
    </location>
</feature>
<evidence type="ECO:0000313" key="2">
    <source>
        <dbReference type="EMBL" id="KAJ5607836.1"/>
    </source>
</evidence>
<dbReference type="Proteomes" id="UP001213799">
    <property type="component" value="Unassembled WGS sequence"/>
</dbReference>
<evidence type="ECO:0000313" key="3">
    <source>
        <dbReference type="Proteomes" id="UP001213799"/>
    </source>
</evidence>
<comment type="caution">
    <text evidence="2">The sequence shown here is derived from an EMBL/GenBank/DDBJ whole genome shotgun (WGS) entry which is preliminary data.</text>
</comment>
<organism evidence="2 3">
    <name type="scientific">Penicillium hordei</name>
    <dbReference type="NCBI Taxonomy" id="40994"/>
    <lineage>
        <taxon>Eukaryota</taxon>
        <taxon>Fungi</taxon>
        <taxon>Dikarya</taxon>
        <taxon>Ascomycota</taxon>
        <taxon>Pezizomycotina</taxon>
        <taxon>Eurotiomycetes</taxon>
        <taxon>Eurotiomycetidae</taxon>
        <taxon>Eurotiales</taxon>
        <taxon>Aspergillaceae</taxon>
        <taxon>Penicillium</taxon>
    </lineage>
</organism>
<feature type="region of interest" description="Disordered" evidence="1">
    <location>
        <begin position="179"/>
        <end position="200"/>
    </location>
</feature>
<gene>
    <name evidence="2" type="ORF">N7537_004455</name>
</gene>
<reference evidence="2" key="2">
    <citation type="submission" date="2023-01" db="EMBL/GenBank/DDBJ databases">
        <authorList>
            <person name="Petersen C."/>
        </authorList>
    </citation>
    <scope>NUCLEOTIDE SEQUENCE</scope>
    <source>
        <strain evidence="2">IBT 12815</strain>
    </source>
</reference>
<feature type="region of interest" description="Disordered" evidence="1">
    <location>
        <begin position="130"/>
        <end position="157"/>
    </location>
</feature>
<proteinExistence type="predicted"/>
<sequence>MSSYKNDPPDQEYLDSIKKHTDKETNKVNLALVAKDFGYASGKSFQKKYAKLKKAHNLTNGHIYGDYRPGNSSTKAATTEAATTEVVTTDAITTDAATTEAATTDAITTDTATTEAATTDAITTDAATTDAATTDAATTEITRASPKESIQDPKDTLTPEVKQYLRSFLEPWAKLLAEEEDAKERDATKKDKVSKRNERS</sequence>
<dbReference type="GeneID" id="81585754"/>
<feature type="compositionally biased region" description="Low complexity" evidence="1">
    <location>
        <begin position="130"/>
        <end position="142"/>
    </location>
</feature>
<name>A0AAD6EBL5_9EURO</name>
<dbReference type="RefSeq" id="XP_056755260.1">
    <property type="nucleotide sequence ID" value="XM_056895512.1"/>
</dbReference>
<evidence type="ECO:0000256" key="1">
    <source>
        <dbReference type="SAM" id="MobiDB-lite"/>
    </source>
</evidence>
<keyword evidence="3" id="KW-1185">Reference proteome</keyword>
<dbReference type="EMBL" id="JAQJAE010000002">
    <property type="protein sequence ID" value="KAJ5607836.1"/>
    <property type="molecule type" value="Genomic_DNA"/>
</dbReference>
<dbReference type="AlphaFoldDB" id="A0AAD6EBL5"/>
<feature type="compositionally biased region" description="Basic and acidic residues" evidence="1">
    <location>
        <begin position="145"/>
        <end position="157"/>
    </location>
</feature>
<feature type="region of interest" description="Disordered" evidence="1">
    <location>
        <begin position="1"/>
        <end position="20"/>
    </location>
</feature>
<reference evidence="2" key="1">
    <citation type="journal article" date="2023" name="IMA Fungus">
        <title>Comparative genomic study of the Penicillium genus elucidates a diverse pangenome and 15 lateral gene transfer events.</title>
        <authorList>
            <person name="Petersen C."/>
            <person name="Sorensen T."/>
            <person name="Nielsen M.R."/>
            <person name="Sondergaard T.E."/>
            <person name="Sorensen J.L."/>
            <person name="Fitzpatrick D.A."/>
            <person name="Frisvad J.C."/>
            <person name="Nielsen K.L."/>
        </authorList>
    </citation>
    <scope>NUCLEOTIDE SEQUENCE</scope>
    <source>
        <strain evidence="2">IBT 12815</strain>
    </source>
</reference>